<feature type="transmembrane region" description="Helical" evidence="2">
    <location>
        <begin position="327"/>
        <end position="348"/>
    </location>
</feature>
<dbReference type="Gene3D" id="1.20.1070.10">
    <property type="entry name" value="Rhodopsin 7-helix transmembrane proteins"/>
    <property type="match status" value="1"/>
</dbReference>
<feature type="transmembrane region" description="Helical" evidence="2">
    <location>
        <begin position="217"/>
        <end position="235"/>
    </location>
</feature>
<dbReference type="EMBL" id="CAWYQH010000001">
    <property type="protein sequence ID" value="CAK8672259.1"/>
    <property type="molecule type" value="Genomic_DNA"/>
</dbReference>
<evidence type="ECO:0008006" key="5">
    <source>
        <dbReference type="Google" id="ProtNLM"/>
    </source>
</evidence>
<feature type="transmembrane region" description="Helical" evidence="2">
    <location>
        <begin position="161"/>
        <end position="181"/>
    </location>
</feature>
<feature type="transmembrane region" description="Helical" evidence="2">
    <location>
        <begin position="360"/>
        <end position="380"/>
    </location>
</feature>
<comment type="caution">
    <text evidence="3">The sequence shown here is derived from an EMBL/GenBank/DDBJ whole genome shotgun (WGS) entry which is preliminary data.</text>
</comment>
<proteinExistence type="predicted"/>
<feature type="region of interest" description="Disordered" evidence="1">
    <location>
        <begin position="289"/>
        <end position="308"/>
    </location>
</feature>
<reference evidence="3 4" key="1">
    <citation type="submission" date="2024-02" db="EMBL/GenBank/DDBJ databases">
        <authorList>
            <person name="Daric V."/>
            <person name="Darras S."/>
        </authorList>
    </citation>
    <scope>NUCLEOTIDE SEQUENCE [LARGE SCALE GENOMIC DNA]</scope>
</reference>
<organism evidence="3 4">
    <name type="scientific">Clavelina lepadiformis</name>
    <name type="common">Light-bulb sea squirt</name>
    <name type="synonym">Ascidia lepadiformis</name>
    <dbReference type="NCBI Taxonomy" id="159417"/>
    <lineage>
        <taxon>Eukaryota</taxon>
        <taxon>Metazoa</taxon>
        <taxon>Chordata</taxon>
        <taxon>Tunicata</taxon>
        <taxon>Ascidiacea</taxon>
        <taxon>Aplousobranchia</taxon>
        <taxon>Clavelinidae</taxon>
        <taxon>Clavelina</taxon>
    </lineage>
</organism>
<keyword evidence="4" id="KW-1185">Reference proteome</keyword>
<evidence type="ECO:0000256" key="1">
    <source>
        <dbReference type="SAM" id="MobiDB-lite"/>
    </source>
</evidence>
<accession>A0ABP0F1F7</accession>
<gene>
    <name evidence="3" type="ORF">CVLEPA_LOCUS1231</name>
</gene>
<evidence type="ECO:0000313" key="4">
    <source>
        <dbReference type="Proteomes" id="UP001642483"/>
    </source>
</evidence>
<keyword evidence="2" id="KW-1133">Transmembrane helix</keyword>
<name>A0ABP0F1F7_CLALP</name>
<sequence>MASFNNTTSSQCVALQRWIYIPLMPLPIISGCINIVIWLAATIYRKKLIRQNYVYLCVTSTLLSNVLFLSFQLWELFASFTLPPEMSVQRPSTTLRFIWTLCHAASSAMLYVICWNLSTLIYVMLDSTYFSIAVKSRPSYCPGNAHKTSPTRIVPAKRRKAILLIAMSWIVPAAFTLAAVLKWNCSDLCFCSLGAGGESCPRSAGCSRVWSPLANSFVGVFTALWFVEVICLGLFNMNGLQNFRKFNKKNRSLSIHDATASNVASNRAEDGGEKSTQKSERIQDIVPVPVSKTDSPDRNSIGKNTLPSQKKPSYLTRWIRSDPRVRLAAALSILFVLCSIPSVIVFFIDYSVDTINTTAARFTTGVIIEIYTLLCPIFIVKGMANLRSAVMNLFLMFLKCFCKTG</sequence>
<protein>
    <recommendedName>
        <fullName evidence="5">G-protein coupled receptors family 1 profile domain-containing protein</fullName>
    </recommendedName>
</protein>
<evidence type="ECO:0000313" key="3">
    <source>
        <dbReference type="EMBL" id="CAK8672259.1"/>
    </source>
</evidence>
<feature type="transmembrane region" description="Helical" evidence="2">
    <location>
        <begin position="53"/>
        <end position="77"/>
    </location>
</feature>
<keyword evidence="2" id="KW-0812">Transmembrane</keyword>
<keyword evidence="2" id="KW-0472">Membrane</keyword>
<feature type="transmembrane region" description="Helical" evidence="2">
    <location>
        <begin position="20"/>
        <end position="41"/>
    </location>
</feature>
<feature type="transmembrane region" description="Helical" evidence="2">
    <location>
        <begin position="97"/>
        <end position="125"/>
    </location>
</feature>
<evidence type="ECO:0000256" key="2">
    <source>
        <dbReference type="SAM" id="Phobius"/>
    </source>
</evidence>
<dbReference type="Proteomes" id="UP001642483">
    <property type="component" value="Unassembled WGS sequence"/>
</dbReference>